<name>A0AAP9HIF8_LACPA</name>
<gene>
    <name evidence="2" type="ORF">LCAKO_2238</name>
</gene>
<dbReference type="PANTHER" id="PTHR22916:SF3">
    <property type="entry name" value="UDP-GLCNAC:BETAGAL BETA-1,3-N-ACETYLGLUCOSAMINYLTRANSFERASE-LIKE PROTEIN 1"/>
    <property type="match status" value="1"/>
</dbReference>
<dbReference type="InterPro" id="IPR029044">
    <property type="entry name" value="Nucleotide-diphossugar_trans"/>
</dbReference>
<dbReference type="InterPro" id="IPR001173">
    <property type="entry name" value="Glyco_trans_2-like"/>
</dbReference>
<dbReference type="Pfam" id="PF00535">
    <property type="entry name" value="Glycos_transf_2"/>
    <property type="match status" value="1"/>
</dbReference>
<proteinExistence type="predicted"/>
<evidence type="ECO:0000313" key="3">
    <source>
        <dbReference type="Proteomes" id="UP000423274"/>
    </source>
</evidence>
<dbReference type="Gene3D" id="3.90.550.10">
    <property type="entry name" value="Spore Coat Polysaccharide Biosynthesis Protein SpsA, Chain A"/>
    <property type="match status" value="1"/>
</dbReference>
<dbReference type="PANTHER" id="PTHR22916">
    <property type="entry name" value="GLYCOSYLTRANSFERASE"/>
    <property type="match status" value="1"/>
</dbReference>
<dbReference type="AlphaFoldDB" id="A0AAP9HIF8"/>
<evidence type="ECO:0000259" key="1">
    <source>
        <dbReference type="Pfam" id="PF00535"/>
    </source>
</evidence>
<reference evidence="2 3" key="1">
    <citation type="submission" date="2017-08" db="EMBL/GenBank/DDBJ databases">
        <title>Genome sequence, comparative genomics and functional analysis of the highly adhesive Lactobacillus paracasei Kobulty strain.</title>
        <authorList>
            <person name="Koryszewska-Baginska A."/>
            <person name="Grynberg M."/>
            <person name="Aleksandrzak-Piekarczyk T."/>
        </authorList>
    </citation>
    <scope>NUCLEOTIDE SEQUENCE [LARGE SCALE GENOMIC DNA]</scope>
    <source>
        <strain evidence="2 3">IBB3423</strain>
    </source>
</reference>
<dbReference type="RefSeq" id="WP_225424130.1">
    <property type="nucleotide sequence ID" value="NZ_CP022954.1"/>
</dbReference>
<dbReference type="CDD" id="cd04196">
    <property type="entry name" value="GT_2_like_d"/>
    <property type="match status" value="1"/>
</dbReference>
<evidence type="ECO:0000313" key="2">
    <source>
        <dbReference type="EMBL" id="QGV18746.1"/>
    </source>
</evidence>
<dbReference type="Proteomes" id="UP000423274">
    <property type="component" value="Chromosome"/>
</dbReference>
<dbReference type="EMBL" id="CP022954">
    <property type="protein sequence ID" value="QGV18746.1"/>
    <property type="molecule type" value="Genomic_DNA"/>
</dbReference>
<protein>
    <submittedName>
        <fullName evidence="2">Alpha-L-Rha alpha-1,3-L-rhamnosyltransferase</fullName>
    </submittedName>
</protein>
<dbReference type="SUPFAM" id="SSF53448">
    <property type="entry name" value="Nucleotide-diphospho-sugar transferases"/>
    <property type="match status" value="1"/>
</dbReference>
<dbReference type="GO" id="GO:0016758">
    <property type="term" value="F:hexosyltransferase activity"/>
    <property type="evidence" value="ECO:0007669"/>
    <property type="project" value="UniProtKB-ARBA"/>
</dbReference>
<sequence length="339" mass="39000">MSWLDKKIRRVAVLMSTYNGEKYIDDQIRSIAGQVVSQDVQVRLYVHDDGSTDHTLNMLKALKLEFQELITIITEPSKNVGVKASFFSLIKSPSITADYYFLSDQDDIWEKHKISDFLELFSEMSKDKPCGVYSDLWIADKNANSTGEKMSQIAHWKKGIIDFKFLSFDYRVVGCAFAINNAARLEFKNSVSLDLINSVNMHDSFLALLISATGELHLLDKPTVYYRQHEGNVIGALKKRETITQKINKAIAVPGQLIHDDVCIGDLVEKNHIKTNDGVESIISIYRKYYDANGFTERLRAAVRVYPLMHHRRRWLHFILMIFIHTNEYTTQPWIGTNR</sequence>
<organism evidence="2 3">
    <name type="scientific">Lacticaseibacillus paracasei subsp. paracasei</name>
    <dbReference type="NCBI Taxonomy" id="47714"/>
    <lineage>
        <taxon>Bacteria</taxon>
        <taxon>Bacillati</taxon>
        <taxon>Bacillota</taxon>
        <taxon>Bacilli</taxon>
        <taxon>Lactobacillales</taxon>
        <taxon>Lactobacillaceae</taxon>
        <taxon>Lacticaseibacillus</taxon>
    </lineage>
</organism>
<accession>A0AAP9HIF8</accession>
<feature type="domain" description="Glycosyltransferase 2-like" evidence="1">
    <location>
        <begin position="13"/>
        <end position="127"/>
    </location>
</feature>